<evidence type="ECO:0000313" key="3">
    <source>
        <dbReference type="Proteomes" id="UP001281761"/>
    </source>
</evidence>
<evidence type="ECO:0000256" key="1">
    <source>
        <dbReference type="SAM" id="MobiDB-lite"/>
    </source>
</evidence>
<comment type="caution">
    <text evidence="2">The sequence shown here is derived from an EMBL/GenBank/DDBJ whole genome shotgun (WGS) entry which is preliminary data.</text>
</comment>
<gene>
    <name evidence="2" type="ORF">BLNAU_9913</name>
</gene>
<keyword evidence="3" id="KW-1185">Reference proteome</keyword>
<name>A0ABQ9XUM7_9EUKA</name>
<dbReference type="EMBL" id="JARBJD010000070">
    <property type="protein sequence ID" value="KAK2955184.1"/>
    <property type="molecule type" value="Genomic_DNA"/>
</dbReference>
<accession>A0ABQ9XUM7</accession>
<reference evidence="2 3" key="1">
    <citation type="journal article" date="2022" name="bioRxiv">
        <title>Genomics of Preaxostyla Flagellates Illuminates Evolutionary Transitions and the Path Towards Mitochondrial Loss.</title>
        <authorList>
            <person name="Novak L.V.F."/>
            <person name="Treitli S.C."/>
            <person name="Pyrih J."/>
            <person name="Halakuc P."/>
            <person name="Pipaliya S.V."/>
            <person name="Vacek V."/>
            <person name="Brzon O."/>
            <person name="Soukal P."/>
            <person name="Eme L."/>
            <person name="Dacks J.B."/>
            <person name="Karnkowska A."/>
            <person name="Elias M."/>
            <person name="Hampl V."/>
        </authorList>
    </citation>
    <scope>NUCLEOTIDE SEQUENCE [LARGE SCALE GENOMIC DNA]</scope>
    <source>
        <strain evidence="2">NAU3</strain>
        <tissue evidence="2">Gut</tissue>
    </source>
</reference>
<dbReference type="Proteomes" id="UP001281761">
    <property type="component" value="Unassembled WGS sequence"/>
</dbReference>
<feature type="region of interest" description="Disordered" evidence="1">
    <location>
        <begin position="1"/>
        <end position="103"/>
    </location>
</feature>
<feature type="compositionally biased region" description="Polar residues" evidence="1">
    <location>
        <begin position="25"/>
        <end position="43"/>
    </location>
</feature>
<protein>
    <submittedName>
        <fullName evidence="2">Uncharacterized protein</fullName>
    </submittedName>
</protein>
<organism evidence="2 3">
    <name type="scientific">Blattamonas nauphoetae</name>
    <dbReference type="NCBI Taxonomy" id="2049346"/>
    <lineage>
        <taxon>Eukaryota</taxon>
        <taxon>Metamonada</taxon>
        <taxon>Preaxostyla</taxon>
        <taxon>Oxymonadida</taxon>
        <taxon>Blattamonas</taxon>
    </lineage>
</organism>
<proteinExistence type="predicted"/>
<feature type="compositionally biased region" description="Low complexity" evidence="1">
    <location>
        <begin position="66"/>
        <end position="79"/>
    </location>
</feature>
<sequence>MNQGEMDPPQNPSTSSWDRDVWDARQNNETQQSPAFFSPSLHTTGEMEWGQAAGSSPHISDHTFASPSSSTYTSFQSPSLFSAFVSPHTTPLPPSRPHHPLPN</sequence>
<evidence type="ECO:0000313" key="2">
    <source>
        <dbReference type="EMBL" id="KAK2955184.1"/>
    </source>
</evidence>